<feature type="region of interest" description="Disordered" evidence="1">
    <location>
        <begin position="54"/>
        <end position="127"/>
    </location>
</feature>
<evidence type="ECO:0000313" key="4">
    <source>
        <dbReference type="Proteomes" id="UP000026960"/>
    </source>
</evidence>
<dbReference type="Gramene" id="OBART07G12430.1">
    <property type="protein sequence ID" value="OBART07G12430.1"/>
    <property type="gene ID" value="OBART07G12430"/>
</dbReference>
<sequence length="145" mass="15801">MWPATASLRLLVLLVAGGPELVWSSHAVTTACLPDSLQPCRHEHRRRVLRRQLRGWATGADAGGRADGRRRQTPAGEWKDDESGGRAGEQWRRLRGRATGADASGCTDGRRKRQPSGEAAATTARPREVARNLAELLPEQGAHQP</sequence>
<keyword evidence="4" id="KW-1185">Reference proteome</keyword>
<evidence type="ECO:0000313" key="3">
    <source>
        <dbReference type="EnsemblPlants" id="OBART07G12430.1"/>
    </source>
</evidence>
<dbReference type="Proteomes" id="UP000026960">
    <property type="component" value="Chromosome 7"/>
</dbReference>
<protein>
    <submittedName>
        <fullName evidence="3">Uncharacterized protein</fullName>
    </submittedName>
</protein>
<dbReference type="EnsemblPlants" id="OBART07G12430.1">
    <property type="protein sequence ID" value="OBART07G12430.1"/>
    <property type="gene ID" value="OBART07G12430"/>
</dbReference>
<reference evidence="3" key="2">
    <citation type="submission" date="2015-03" db="UniProtKB">
        <authorList>
            <consortium name="EnsemblPlants"/>
        </authorList>
    </citation>
    <scope>IDENTIFICATION</scope>
</reference>
<evidence type="ECO:0000256" key="2">
    <source>
        <dbReference type="SAM" id="SignalP"/>
    </source>
</evidence>
<dbReference type="PaxDb" id="65489-OBART07G12430.1"/>
<feature type="compositionally biased region" description="Basic and acidic residues" evidence="1">
    <location>
        <begin position="77"/>
        <end position="92"/>
    </location>
</feature>
<reference evidence="3" key="1">
    <citation type="journal article" date="2009" name="Rice">
        <title>De Novo Next Generation Sequencing of Plant Genomes.</title>
        <authorList>
            <person name="Rounsley S."/>
            <person name="Marri P.R."/>
            <person name="Yu Y."/>
            <person name="He R."/>
            <person name="Sisneros N."/>
            <person name="Goicoechea J.L."/>
            <person name="Lee S.J."/>
            <person name="Angelova A."/>
            <person name="Kudrna D."/>
            <person name="Luo M."/>
            <person name="Affourtit J."/>
            <person name="Desany B."/>
            <person name="Knight J."/>
            <person name="Niazi F."/>
            <person name="Egholm M."/>
            <person name="Wing R.A."/>
        </authorList>
    </citation>
    <scope>NUCLEOTIDE SEQUENCE [LARGE SCALE GENOMIC DNA]</scope>
    <source>
        <strain evidence="3">cv. IRGC 105608</strain>
    </source>
</reference>
<dbReference type="AlphaFoldDB" id="A0A0D3GQB7"/>
<evidence type="ECO:0000256" key="1">
    <source>
        <dbReference type="SAM" id="MobiDB-lite"/>
    </source>
</evidence>
<feature type="signal peptide" evidence="2">
    <location>
        <begin position="1"/>
        <end position="24"/>
    </location>
</feature>
<feature type="chain" id="PRO_5002263118" evidence="2">
    <location>
        <begin position="25"/>
        <end position="145"/>
    </location>
</feature>
<proteinExistence type="predicted"/>
<name>A0A0D3GQB7_9ORYZ</name>
<organism evidence="3">
    <name type="scientific">Oryza barthii</name>
    <dbReference type="NCBI Taxonomy" id="65489"/>
    <lineage>
        <taxon>Eukaryota</taxon>
        <taxon>Viridiplantae</taxon>
        <taxon>Streptophyta</taxon>
        <taxon>Embryophyta</taxon>
        <taxon>Tracheophyta</taxon>
        <taxon>Spermatophyta</taxon>
        <taxon>Magnoliopsida</taxon>
        <taxon>Liliopsida</taxon>
        <taxon>Poales</taxon>
        <taxon>Poaceae</taxon>
        <taxon>BOP clade</taxon>
        <taxon>Oryzoideae</taxon>
        <taxon>Oryzeae</taxon>
        <taxon>Oryzinae</taxon>
        <taxon>Oryza</taxon>
    </lineage>
</organism>
<keyword evidence="2" id="KW-0732">Signal</keyword>
<accession>A0A0D3GQB7</accession>
<dbReference type="HOGENOM" id="CLU_1790095_0_0_1"/>